<keyword evidence="1" id="KW-0812">Transmembrane</keyword>
<proteinExistence type="predicted"/>
<feature type="signal peptide" evidence="2">
    <location>
        <begin position="1"/>
        <end position="28"/>
    </location>
</feature>
<dbReference type="AlphaFoldDB" id="U5SCT5"/>
<reference evidence="3 4" key="1">
    <citation type="journal article" date="2013" name="Genome Announc.">
        <title>Complete Genome Sequence of Carnobacterium gilichinskyi Strain WN1359T (DSM 27470T).</title>
        <authorList>
            <person name="Leonard M.T."/>
            <person name="Panayotova N."/>
            <person name="Farmerie W.G."/>
            <person name="Triplett E.W."/>
            <person name="Nicholson W.L."/>
        </authorList>
    </citation>
    <scope>NUCLEOTIDE SEQUENCE [LARGE SCALE GENOMIC DNA]</scope>
    <source>
        <strain evidence="3 4">WN1359</strain>
        <plasmid evidence="4">Plasmid pWNCR9</plasmid>
    </source>
</reference>
<evidence type="ECO:0000313" key="3">
    <source>
        <dbReference type="EMBL" id="AGY83050.1"/>
    </source>
</evidence>
<dbReference type="RefSeq" id="WP_023179928.1">
    <property type="nucleotide sequence ID" value="NC_022608.1"/>
</dbReference>
<keyword evidence="1" id="KW-0472">Membrane</keyword>
<dbReference type="HOGENOM" id="CLU_972980_0_0_9"/>
<evidence type="ECO:0000256" key="2">
    <source>
        <dbReference type="SAM" id="SignalP"/>
    </source>
</evidence>
<evidence type="ECO:0000313" key="4">
    <source>
        <dbReference type="Proteomes" id="UP000017469"/>
    </source>
</evidence>
<protein>
    <submittedName>
        <fullName evidence="3">Uncharacterized protein</fullName>
    </submittedName>
</protein>
<organism evidence="3 4">
    <name type="scientific">Carnobacterium inhibens subsp. gilichinskyi</name>
    <dbReference type="NCBI Taxonomy" id="1266845"/>
    <lineage>
        <taxon>Bacteria</taxon>
        <taxon>Bacillati</taxon>
        <taxon>Bacillota</taxon>
        <taxon>Bacilli</taxon>
        <taxon>Lactobacillales</taxon>
        <taxon>Carnobacteriaceae</taxon>
        <taxon>Carnobacterium</taxon>
    </lineage>
</organism>
<dbReference type="KEGG" id="caw:Q783_12160"/>
<geneLocation type="plasmid" evidence="3 4">
    <name>pWNCR9</name>
</geneLocation>
<keyword evidence="2" id="KW-0732">Signal</keyword>
<evidence type="ECO:0000256" key="1">
    <source>
        <dbReference type="SAM" id="Phobius"/>
    </source>
</evidence>
<accession>U5SCT5</accession>
<dbReference type="EMBL" id="CP006817">
    <property type="protein sequence ID" value="AGY83050.1"/>
    <property type="molecule type" value="Genomic_DNA"/>
</dbReference>
<feature type="transmembrane region" description="Helical" evidence="1">
    <location>
        <begin position="164"/>
        <end position="185"/>
    </location>
</feature>
<dbReference type="Proteomes" id="UP000017469">
    <property type="component" value="Plasmid pWNCR9"/>
</dbReference>
<dbReference type="PATRIC" id="fig|1266845.5.peg.2321"/>
<sequence length="286" mass="31168">MKKIINKGIIIFSSVLLLAPTLQTHAYAETVSPEEAFSEELAEENLELVDSELAIDESGEELYILTVETETGDSIDLKLNMDSNDITVEALSDVTGEIENYSISLPEDAEITGEDTYTEELEDITVENEITGDVYEYEDLEGEFSGALAIPSAIPIVWSALVSLYNSGLAIVAAGATFIVAGHAISKIMNNKNKKNHYLATIVKGKLYIGKGVSDSAAVTQLRSGKSTWSISSNQAKNIASKLAKGSPIKEVDKDTKGNPKKGYYWHWHSSTRNPKGHHAFYGYPV</sequence>
<feature type="chain" id="PRO_5004664403" evidence="2">
    <location>
        <begin position="29"/>
        <end position="286"/>
    </location>
</feature>
<keyword evidence="3" id="KW-0614">Plasmid</keyword>
<gene>
    <name evidence="3" type="ORF">Q783_12160</name>
</gene>
<keyword evidence="1" id="KW-1133">Transmembrane helix</keyword>
<name>U5SCT5_9LACT</name>